<evidence type="ECO:0000313" key="5">
    <source>
        <dbReference type="Proteomes" id="UP001152797"/>
    </source>
</evidence>
<dbReference type="FunFam" id="3.40.50.970:FF:000011">
    <property type="entry name" value="Pyruvate dehydrogenase E1 component"/>
    <property type="match status" value="1"/>
</dbReference>
<evidence type="ECO:0000313" key="4">
    <source>
        <dbReference type="EMBL" id="CAL4763175.1"/>
    </source>
</evidence>
<dbReference type="OrthoDB" id="397265at2759"/>
<keyword evidence="4" id="KW-0670">Pyruvate</keyword>
<gene>
    <name evidence="3" type="ORF">C1SCF055_LOCUS4139</name>
</gene>
<reference evidence="4 5" key="2">
    <citation type="submission" date="2024-05" db="EMBL/GenBank/DDBJ databases">
        <authorList>
            <person name="Chen Y."/>
            <person name="Shah S."/>
            <person name="Dougan E. K."/>
            <person name="Thang M."/>
            <person name="Chan C."/>
        </authorList>
    </citation>
    <scope>NUCLEOTIDE SEQUENCE [LARGE SCALE GENOMIC DNA]</scope>
</reference>
<dbReference type="PANTHER" id="PTHR43825:SF3">
    <property type="entry name" value="PYRUVATE DEHYDROGENASE E1 COMPONENT"/>
    <property type="match status" value="1"/>
</dbReference>
<dbReference type="Proteomes" id="UP001152797">
    <property type="component" value="Unassembled WGS sequence"/>
</dbReference>
<dbReference type="EMBL" id="CAMXCT030000227">
    <property type="protein sequence ID" value="CAL4763175.1"/>
    <property type="molecule type" value="Genomic_DNA"/>
</dbReference>
<dbReference type="Gene3D" id="3.40.50.970">
    <property type="match status" value="1"/>
</dbReference>
<dbReference type="AlphaFoldDB" id="A0A9P1BP10"/>
<name>A0A9P1BP10_9DINO</name>
<dbReference type="EMBL" id="CAMXCT010000227">
    <property type="protein sequence ID" value="CAI3975863.1"/>
    <property type="molecule type" value="Genomic_DNA"/>
</dbReference>
<keyword evidence="5" id="KW-1185">Reference proteome</keyword>
<proteinExistence type="predicted"/>
<protein>
    <submittedName>
        <fullName evidence="4">Pyruvate dehydrogenase E1 component (PDH E1 component)</fullName>
    </submittedName>
</protein>
<dbReference type="InterPro" id="IPR029061">
    <property type="entry name" value="THDP-binding"/>
</dbReference>
<comment type="caution">
    <text evidence="3">The sequence shown here is derived from an EMBL/GenBank/DDBJ whole genome shotgun (WGS) entry which is preliminary data.</text>
</comment>
<sequence>MACFNQEVTEPLCCDCIFPACWSAPFTPEICCPVNSLAQRFWQNSSISDAFERLCQPQAVLKCMETSGASQINGHFRPRLIHSEPCSTMAAVVELLPSECTTQLPMACLPGLTWARWHAILHGVDPHASGWTRSSRQCWKALAELRRTYKQMHAVLQLDSRISASFFHPGYMQMQKDCSRLRARELRKMLPKAAHAFRSSRSEERLWVKQRPRVGVVLAVAQHEAATYAHVLSLWRCYCARHGDCEVVVEWNNFLKAWDYPTVSSDEGRRYGLAWNRWFALQRHLEAYEWVFTADPDQFISHQCFLSYSFSDVLREAQVAQTASEPPVIVMRDFPHFHSLNSAGVFFRGSEAARLFLSLMTSRMYWLGIADFDQTAFDQSIIEFLDLWRNAKESGSDFSHSAKCVRFQTPFVDSHAMTDMYLGCWHAFMQQNFGPFGARGGDVNPEAPVWFLNPERVDINYVMGGRATDDDPLVWHLAGKLKSLPNHRGEKFMDVLLKDLWHIPAERRMGEETCSWWESVAEQNASLCSPGTKVVVGFNHIFRGKGYGGGMGDQIYIQGHAAPGAYARAYLEGRLDLNHIMNFRQEVGGQGLSSYPHPRLMPDFWENPTVSMGLGPLQSVCQARFFRYLHLRGLADTSASRVWCFIGDGEMDEPETIYAIARAGYERLNNLVMIVNCNYQRLDGPVRGNSKVIQEFEGIFRGAGFDCIKLIWGDAWNDLVDNDHDGKLIEVLERTPDGDCQRYAAKQDGALIRREIFEANGLADRVAHFSDDELLSAFMLPGGHDHKKIYAAMSQAAKNAETGGRPTVILAKTLKGFSLATFQGRNTVHQQKSLKVDEMLSFRDVLEIPLTDEQIKNPQGGEFFRKPGPDSPEVQYIMNNREKLGGCLPLRTPAKISGLIDLPDTELFNLRLGRNWGLASSG</sequence>
<organism evidence="3">
    <name type="scientific">Cladocopium goreaui</name>
    <dbReference type="NCBI Taxonomy" id="2562237"/>
    <lineage>
        <taxon>Eukaryota</taxon>
        <taxon>Sar</taxon>
        <taxon>Alveolata</taxon>
        <taxon>Dinophyceae</taxon>
        <taxon>Suessiales</taxon>
        <taxon>Symbiodiniaceae</taxon>
        <taxon>Cladocopium</taxon>
    </lineage>
</organism>
<dbReference type="EMBL" id="CAMXCT020000227">
    <property type="protein sequence ID" value="CAL1129238.1"/>
    <property type="molecule type" value="Genomic_DNA"/>
</dbReference>
<accession>A0A9P1BP10</accession>
<keyword evidence="2" id="KW-0786">Thiamine pyrophosphate</keyword>
<comment type="cofactor">
    <cofactor evidence="1">
        <name>thiamine diphosphate</name>
        <dbReference type="ChEBI" id="CHEBI:58937"/>
    </cofactor>
</comment>
<evidence type="ECO:0000256" key="2">
    <source>
        <dbReference type="ARBA" id="ARBA00023052"/>
    </source>
</evidence>
<dbReference type="PANTHER" id="PTHR43825">
    <property type="entry name" value="PYRUVATE DEHYDROGENASE E1 COMPONENT"/>
    <property type="match status" value="1"/>
</dbReference>
<reference evidence="3" key="1">
    <citation type="submission" date="2022-10" db="EMBL/GenBank/DDBJ databases">
        <authorList>
            <person name="Chen Y."/>
            <person name="Dougan E. K."/>
            <person name="Chan C."/>
            <person name="Rhodes N."/>
            <person name="Thang M."/>
        </authorList>
    </citation>
    <scope>NUCLEOTIDE SEQUENCE</scope>
</reference>
<dbReference type="SUPFAM" id="SSF52518">
    <property type="entry name" value="Thiamin diphosphate-binding fold (THDP-binding)"/>
    <property type="match status" value="1"/>
</dbReference>
<evidence type="ECO:0000313" key="3">
    <source>
        <dbReference type="EMBL" id="CAI3975863.1"/>
    </source>
</evidence>
<evidence type="ECO:0000256" key="1">
    <source>
        <dbReference type="ARBA" id="ARBA00001964"/>
    </source>
</evidence>
<dbReference type="InterPro" id="IPR051157">
    <property type="entry name" value="PDH/Transketolase"/>
</dbReference>